<evidence type="ECO:0000313" key="3">
    <source>
        <dbReference type="EMBL" id="QIF91117.1"/>
    </source>
</evidence>
<dbReference type="GeneID" id="57331618"/>
<dbReference type="RefSeq" id="WP_075672964.1">
    <property type="nucleotide sequence ID" value="NZ_CP045008.1"/>
</dbReference>
<dbReference type="EMBL" id="JADSJR010000022">
    <property type="protein sequence ID" value="MBG2915606.1"/>
    <property type="molecule type" value="Genomic_DNA"/>
</dbReference>
<evidence type="ECO:0000313" key="5">
    <source>
        <dbReference type="Proteomes" id="UP000612266"/>
    </source>
</evidence>
<name>A0A6G6SR92_9GAMM</name>
<sequence length="100" mass="11923">MLIFFGRFLMVGVWGFLFLNIISPFPKPLKYFMDIALIFMVIMHGLQIVMYKAGQPKDQKPSTALQFRIFFFGIFELLKIQKELRKEYEEKQKNKTKPQP</sequence>
<gene>
    <name evidence="3" type="ORF">GTH23_14205</name>
    <name evidence="2" type="ORF">I4901_14660</name>
</gene>
<keyword evidence="1" id="KW-1133">Transmembrane helix</keyword>
<dbReference type="Pfam" id="PF06611">
    <property type="entry name" value="DUF1145"/>
    <property type="match status" value="1"/>
</dbReference>
<reference evidence="3 4" key="1">
    <citation type="submission" date="2020-01" db="EMBL/GenBank/DDBJ databases">
        <title>The genomic epidemiology of tigecycline resistance gene tet(X) variants in a swine farm in China.</title>
        <authorList>
            <person name="Peng K."/>
            <person name="Li R."/>
        </authorList>
    </citation>
    <scope>NUCLEOTIDE SEQUENCE [LARGE SCALE GENOMIC DNA]</scope>
    <source>
        <strain evidence="3 4">ZF1</strain>
    </source>
</reference>
<evidence type="ECO:0000256" key="1">
    <source>
        <dbReference type="SAM" id="Phobius"/>
    </source>
</evidence>
<reference evidence="2" key="2">
    <citation type="submission" date="2020-11" db="EMBL/GenBank/DDBJ databases">
        <title>Enhanced detection system for hospital associated transmission using whole genome sequencing surveillance.</title>
        <authorList>
            <person name="Harrison L.H."/>
            <person name="Van Tyne D."/>
            <person name="Marsh J.W."/>
            <person name="Griffith M.P."/>
            <person name="Snyder D.J."/>
            <person name="Cooper V.S."/>
            <person name="Mustapha M."/>
        </authorList>
    </citation>
    <scope>NUCLEOTIDE SEQUENCE</scope>
    <source>
        <strain evidence="2">PR00070</strain>
    </source>
</reference>
<dbReference type="AlphaFoldDB" id="A0A6G6SR92"/>
<dbReference type="Proteomes" id="UP000501338">
    <property type="component" value="Chromosome"/>
</dbReference>
<evidence type="ECO:0000313" key="4">
    <source>
        <dbReference type="Proteomes" id="UP000501338"/>
    </source>
</evidence>
<feature type="transmembrane region" description="Helical" evidence="1">
    <location>
        <begin position="7"/>
        <end position="25"/>
    </location>
</feature>
<proteinExistence type="predicted"/>
<dbReference type="InterPro" id="IPR009525">
    <property type="entry name" value="DUF1145"/>
</dbReference>
<dbReference type="Proteomes" id="UP000612266">
    <property type="component" value="Unassembled WGS sequence"/>
</dbReference>
<keyword evidence="4" id="KW-1185">Reference proteome</keyword>
<dbReference type="PANTHER" id="PTHR38775">
    <property type="entry name" value="INNER MEMBRANE PROTEIN-RELATED"/>
    <property type="match status" value="1"/>
</dbReference>
<dbReference type="PANTHER" id="PTHR38775:SF1">
    <property type="entry name" value="INNER MEMBRANE PROTEIN"/>
    <property type="match status" value="1"/>
</dbReference>
<protein>
    <submittedName>
        <fullName evidence="2">DUF1145 family protein</fullName>
    </submittedName>
</protein>
<keyword evidence="1" id="KW-0812">Transmembrane</keyword>
<dbReference type="NCBIfam" id="NF008158">
    <property type="entry name" value="PRK10910.1"/>
    <property type="match status" value="1"/>
</dbReference>
<keyword evidence="1" id="KW-0472">Membrane</keyword>
<organism evidence="2 5">
    <name type="scientific">Proteus terrae subsp. cibarius</name>
    <dbReference type="NCBI Taxonomy" id="626774"/>
    <lineage>
        <taxon>Bacteria</taxon>
        <taxon>Pseudomonadati</taxon>
        <taxon>Pseudomonadota</taxon>
        <taxon>Gammaproteobacteria</taxon>
        <taxon>Enterobacterales</taxon>
        <taxon>Morganellaceae</taxon>
        <taxon>Proteus</taxon>
    </lineage>
</organism>
<accession>A0A6G6SR92</accession>
<evidence type="ECO:0000313" key="2">
    <source>
        <dbReference type="EMBL" id="MBG2915606.1"/>
    </source>
</evidence>
<feature type="transmembrane region" description="Helical" evidence="1">
    <location>
        <begin position="31"/>
        <end position="51"/>
    </location>
</feature>
<dbReference type="EMBL" id="CP047340">
    <property type="protein sequence ID" value="QIF91117.1"/>
    <property type="molecule type" value="Genomic_DNA"/>
</dbReference>